<dbReference type="InterPro" id="IPR029061">
    <property type="entry name" value="THDP-binding"/>
</dbReference>
<comment type="caution">
    <text evidence="5">The sequence shown here is derived from an EMBL/GenBank/DDBJ whole genome shotgun (WGS) entry which is preliminary data.</text>
</comment>
<reference evidence="5" key="1">
    <citation type="journal article" date="2014" name="Front. Microbiol.">
        <title>High frequency of phylogenetically diverse reductive dehalogenase-homologous genes in deep subseafloor sedimentary metagenomes.</title>
        <authorList>
            <person name="Kawai M."/>
            <person name="Futagami T."/>
            <person name="Toyoda A."/>
            <person name="Takaki Y."/>
            <person name="Nishi S."/>
            <person name="Hori S."/>
            <person name="Arai W."/>
            <person name="Tsubouchi T."/>
            <person name="Morono Y."/>
            <person name="Uchiyama I."/>
            <person name="Ito T."/>
            <person name="Fujiyama A."/>
            <person name="Inagaki F."/>
            <person name="Takami H."/>
        </authorList>
    </citation>
    <scope>NUCLEOTIDE SEQUENCE</scope>
    <source>
        <strain evidence="5">Expedition CK06-06</strain>
    </source>
</reference>
<evidence type="ECO:0000259" key="4">
    <source>
        <dbReference type="Pfam" id="PF00676"/>
    </source>
</evidence>
<accession>X1QTN6</accession>
<dbReference type="AlphaFoldDB" id="X1QTN6"/>
<keyword evidence="3" id="KW-0786">Thiamine pyrophosphate</keyword>
<comment type="cofactor">
    <cofactor evidence="1">
        <name>thiamine diphosphate</name>
        <dbReference type="ChEBI" id="CHEBI:58937"/>
    </cofactor>
</comment>
<dbReference type="SUPFAM" id="SSF52518">
    <property type="entry name" value="Thiamin diphosphate-binding fold (THDP-binding)"/>
    <property type="match status" value="1"/>
</dbReference>
<dbReference type="GO" id="GO:0006086">
    <property type="term" value="P:pyruvate decarboxylation to acetyl-CoA"/>
    <property type="evidence" value="ECO:0007669"/>
    <property type="project" value="TreeGrafter"/>
</dbReference>
<organism evidence="5">
    <name type="scientific">marine sediment metagenome</name>
    <dbReference type="NCBI Taxonomy" id="412755"/>
    <lineage>
        <taxon>unclassified sequences</taxon>
        <taxon>metagenomes</taxon>
        <taxon>ecological metagenomes</taxon>
    </lineage>
</organism>
<keyword evidence="2" id="KW-0560">Oxidoreductase</keyword>
<dbReference type="InterPro" id="IPR001017">
    <property type="entry name" value="DH_E1"/>
</dbReference>
<dbReference type="GO" id="GO:0016624">
    <property type="term" value="F:oxidoreductase activity, acting on the aldehyde or oxo group of donors, disulfide as acceptor"/>
    <property type="evidence" value="ECO:0007669"/>
    <property type="project" value="InterPro"/>
</dbReference>
<proteinExistence type="predicted"/>
<dbReference type="Gene3D" id="3.40.50.970">
    <property type="match status" value="1"/>
</dbReference>
<evidence type="ECO:0000256" key="1">
    <source>
        <dbReference type="ARBA" id="ARBA00001964"/>
    </source>
</evidence>
<dbReference type="EMBL" id="BARV01038263">
    <property type="protein sequence ID" value="GAI58166.1"/>
    <property type="molecule type" value="Genomic_DNA"/>
</dbReference>
<dbReference type="PANTHER" id="PTHR11516:SF2">
    <property type="entry name" value="PYRUVATE DEHYDROGENASE ALPHA SUBUNIT"/>
    <property type="match status" value="1"/>
</dbReference>
<protein>
    <recommendedName>
        <fullName evidence="4">Dehydrogenase E1 component domain-containing protein</fullName>
    </recommendedName>
</protein>
<evidence type="ECO:0000313" key="5">
    <source>
        <dbReference type="EMBL" id="GAI58166.1"/>
    </source>
</evidence>
<evidence type="ECO:0000256" key="3">
    <source>
        <dbReference type="ARBA" id="ARBA00023052"/>
    </source>
</evidence>
<sequence length="206" mass="21645">IRHLEEKVSALFSEGLIHGTAHLCIGQEACAVGAISAARPDDPIVSSHRGHGHFLARTADPVLLLAELLGKSTGACGGRGGSQHLCSRKDHFYGTNGITGGGLPVATGLALSAKLQRTDQAVLCFFGDGAANQGTFHESLNMAALWGLPILYFCENNRYAMSTRVEDSMKVPTIAERAAGYGIRGLRVDGMDVEAVRQAVASALES</sequence>
<dbReference type="PANTHER" id="PTHR11516">
    <property type="entry name" value="PYRUVATE DEHYDROGENASE E1 COMPONENT, ALPHA SUBUNIT BACTERIAL AND ORGANELLAR"/>
    <property type="match status" value="1"/>
</dbReference>
<evidence type="ECO:0000256" key="2">
    <source>
        <dbReference type="ARBA" id="ARBA00023002"/>
    </source>
</evidence>
<dbReference type="InterPro" id="IPR050642">
    <property type="entry name" value="PDH_E1_Alpha_Subunit"/>
</dbReference>
<feature type="domain" description="Dehydrogenase E1 component" evidence="4">
    <location>
        <begin position="2"/>
        <end position="205"/>
    </location>
</feature>
<feature type="non-terminal residue" evidence="5">
    <location>
        <position position="206"/>
    </location>
</feature>
<name>X1QTN6_9ZZZZ</name>
<feature type="non-terminal residue" evidence="5">
    <location>
        <position position="1"/>
    </location>
</feature>
<dbReference type="Pfam" id="PF00676">
    <property type="entry name" value="E1_dh"/>
    <property type="match status" value="1"/>
</dbReference>
<dbReference type="CDD" id="cd02000">
    <property type="entry name" value="TPP_E1_PDC_ADC_BCADC"/>
    <property type="match status" value="1"/>
</dbReference>
<gene>
    <name evidence="5" type="ORF">S06H3_58995</name>
</gene>